<dbReference type="PANTHER" id="PTHR46844:SF1">
    <property type="entry name" value="SLR5058 PROTEIN"/>
    <property type="match status" value="1"/>
</dbReference>
<reference evidence="2" key="1">
    <citation type="journal article" date="2019" name="Int. J. Syst. Evol. Microbiol.">
        <title>The Global Catalogue of Microorganisms (GCM) 10K type strain sequencing project: providing services to taxonomists for standard genome sequencing and annotation.</title>
        <authorList>
            <consortium name="The Broad Institute Genomics Platform"/>
            <consortium name="The Broad Institute Genome Sequencing Center for Infectious Disease"/>
            <person name="Wu L."/>
            <person name="Ma J."/>
        </authorList>
    </citation>
    <scope>NUCLEOTIDE SEQUENCE [LARGE SCALE GENOMIC DNA]</scope>
    <source>
        <strain evidence="2">CGMCC 4.7680</strain>
    </source>
</reference>
<accession>A0ABQ3K678</accession>
<dbReference type="SUPFAM" id="SSF52540">
    <property type="entry name" value="P-loop containing nucleoside triphosphate hydrolases"/>
    <property type="match status" value="1"/>
</dbReference>
<evidence type="ECO:0000313" key="1">
    <source>
        <dbReference type="EMBL" id="GHG02745.1"/>
    </source>
</evidence>
<dbReference type="Pfam" id="PF13365">
    <property type="entry name" value="Trypsin_2"/>
    <property type="match status" value="1"/>
</dbReference>
<name>A0ABQ3K678_9PSEU</name>
<dbReference type="Gene3D" id="2.40.10.120">
    <property type="match status" value="1"/>
</dbReference>
<evidence type="ECO:0000313" key="2">
    <source>
        <dbReference type="Proteomes" id="UP000649955"/>
    </source>
</evidence>
<dbReference type="EMBL" id="BNAW01000005">
    <property type="protein sequence ID" value="GHG02745.1"/>
    <property type="molecule type" value="Genomic_DNA"/>
</dbReference>
<dbReference type="InterPro" id="IPR009003">
    <property type="entry name" value="Peptidase_S1_PA"/>
</dbReference>
<gene>
    <name evidence="1" type="ORF">GCM10017567_17570</name>
</gene>
<protein>
    <recommendedName>
        <fullName evidence="3">NACHT domain-containing protein</fullName>
    </recommendedName>
</protein>
<dbReference type="Proteomes" id="UP000649955">
    <property type="component" value="Unassembled WGS sequence"/>
</dbReference>
<dbReference type="Gene3D" id="3.40.50.300">
    <property type="entry name" value="P-loop containing nucleotide triphosphate hydrolases"/>
    <property type="match status" value="1"/>
</dbReference>
<dbReference type="SUPFAM" id="SSF50494">
    <property type="entry name" value="Trypsin-like serine proteases"/>
    <property type="match status" value="1"/>
</dbReference>
<keyword evidence="2" id="KW-1185">Reference proteome</keyword>
<proteinExistence type="predicted"/>
<comment type="caution">
    <text evidence="1">The sequence shown here is derived from an EMBL/GenBank/DDBJ whole genome shotgun (WGS) entry which is preliminary data.</text>
</comment>
<sequence>MRAATVPLTIPSTTVKGSGFFVTPELVLTCAHVVTSAGGPVEVVHGPATAARAACDYEVLGDYYLAGGPGGVDLALLRPLGGERAAPVHLAAPVAPGDELWVFGHPEGKYRAGDVVSLRLDGTSEHIDGPVLLKGTQGRIKPGMSGAPVLNWRTGAVCGVVRYRDGAHDDTARFVPIETAFAVYPGLAEANTAMPAARAWLELLDETQLAESGARYPGPRLRRYLEAASAADDSHPYAAMLDVPSPLSKVYLRQKAGRAPQDEAAAEAGELVEADSLLHAFRGVQVLGGPGAGKSSLARHLTALSARKWLRDGEGDVVPILVAAEALTLRYGLSEMLADGVVRSLDTDLDRVTLTALFGEPPLPGAEWLVLVDGVDEILNPQLRSIVLSKVSRHRNEGRYRFLLTSRPLPDFLMERIAENGDYPTFTIEPFGRHELADFAQNWFTQLKLADPRSAAAGFVRRVDEARLDRLAGVPLIATMLCILYANSPGQRLPENRAELYADFVDLLLTKRKITNVRDLLAEWTGRSGPEAEAAGEDLVQRTPELLRLLAHEGQRAGTDPSGFAVRTDSAVIIARHVPRPAGLSSAEWDSVIREVLRSCGLLVERRGVFGFIHQTVQEYLAAAHLAVLHPDPRRRGARRLFVPQPWPWPDLEVKSFLAALWARQGRDLAPVLRRLLQRRHRDGNYRFLVELHRQGVELPPKVHAKLVETLAGWVAAHGRSHGEWRAAAEALNQIDRGRAAAVLQLTARQGAGWQRRLDSSLMLLEHDAPIGIQALEDLTVDETLDGSDRLKAAKYLLAQHARRGMAALRKLARDIRPDELRVEAARVIAERDPQRGAELLHAVTYDPGASDKARLSAGIALGPGSGSDALASLSNGHEVAGRIRLNAALTIESWEAGSGTSLLLAVAQDIQVSVDTRLEAAQVLTHHGDEHAVQAYRSIVDSKMVAKDIRLDAAERIVAIDSEAGVPLLLQLVADPAFGEERIAAGIAAGRVAPHAAARALADIVGVHSDSRSGYSTIAEQKLWVRAAREAAQIDAEVGATALQDLTAGHQFSPTLRLAALTTLCEVAPRAGLETARRLVEGVETQPEVRLGAAEQIWLLDRKSGRAVIRRIALSTDARSGDRIRLGTRIGRTDKKLGIEILRHVASDTLVSPRVRLEAASAVEDLDVAHGVQLRARLTTERVIRDYLNKIEGRGT</sequence>
<dbReference type="InterPro" id="IPR027417">
    <property type="entry name" value="P-loop_NTPase"/>
</dbReference>
<evidence type="ECO:0008006" key="3">
    <source>
        <dbReference type="Google" id="ProtNLM"/>
    </source>
</evidence>
<organism evidence="1 2">
    <name type="scientific">Amycolatopsis bullii</name>
    <dbReference type="NCBI Taxonomy" id="941987"/>
    <lineage>
        <taxon>Bacteria</taxon>
        <taxon>Bacillati</taxon>
        <taxon>Actinomycetota</taxon>
        <taxon>Actinomycetes</taxon>
        <taxon>Pseudonocardiales</taxon>
        <taxon>Pseudonocardiaceae</taxon>
        <taxon>Amycolatopsis</taxon>
    </lineage>
</organism>
<dbReference type="PANTHER" id="PTHR46844">
    <property type="entry name" value="SLR5058 PROTEIN"/>
    <property type="match status" value="1"/>
</dbReference>